<name>A0A143HHV7_9BACL</name>
<accession>A0A143HHV7</accession>
<evidence type="ECO:0000259" key="1">
    <source>
        <dbReference type="SMART" id="SM00860"/>
    </source>
</evidence>
<evidence type="ECO:0000313" key="3">
    <source>
        <dbReference type="Proteomes" id="UP000076021"/>
    </source>
</evidence>
<keyword evidence="3" id="KW-1185">Reference proteome</keyword>
<dbReference type="SMART" id="SM00860">
    <property type="entry name" value="SMI1_KNR4"/>
    <property type="match status" value="1"/>
</dbReference>
<gene>
    <name evidence="2" type="ORF">ATY39_10155</name>
</gene>
<feature type="domain" description="Knr4/Smi1-like" evidence="1">
    <location>
        <begin position="24"/>
        <end position="153"/>
    </location>
</feature>
<dbReference type="AlphaFoldDB" id="A0A143HHV7"/>
<dbReference type="KEGG" id="rst:ATY39_10155"/>
<dbReference type="Proteomes" id="UP000076021">
    <property type="component" value="Chromosome"/>
</dbReference>
<evidence type="ECO:0000313" key="2">
    <source>
        <dbReference type="EMBL" id="AMX01071.1"/>
    </source>
</evidence>
<proteinExistence type="predicted"/>
<dbReference type="Pfam" id="PF09346">
    <property type="entry name" value="SMI1_KNR4"/>
    <property type="match status" value="1"/>
</dbReference>
<dbReference type="SUPFAM" id="SSF160631">
    <property type="entry name" value="SMI1/KNR4-like"/>
    <property type="match status" value="1"/>
</dbReference>
<dbReference type="OrthoDB" id="8657476at2"/>
<reference evidence="3" key="2">
    <citation type="submission" date="2016-03" db="EMBL/GenBank/DDBJ databases">
        <authorList>
            <person name="Ploux O."/>
        </authorList>
    </citation>
    <scope>NUCLEOTIDE SEQUENCE [LARGE SCALE GENOMIC DNA]</scope>
    <source>
        <strain evidence="3">PP9</strain>
    </source>
</reference>
<sequence length="165" mass="19798">MNKDFYRGENFWSKKSTNNRIEYPINDAIIRRAENILDVHFPSTFIQLMNEQNGGELNFPYYTEHKDALPSIEPIHFEKDDLSILSSKELLEEANLPQGLIVLWTDFHEWLALDYRKEKQHPTVVYIVENYLSDEEEWEYHKIADTFDDFLNQLFRISPKRAKKR</sequence>
<dbReference type="Gene3D" id="3.40.1580.10">
    <property type="entry name" value="SMI1/KNR4-like"/>
    <property type="match status" value="1"/>
</dbReference>
<dbReference type="EMBL" id="CP014806">
    <property type="protein sequence ID" value="AMX01071.1"/>
    <property type="molecule type" value="Genomic_DNA"/>
</dbReference>
<protein>
    <recommendedName>
        <fullName evidence="1">Knr4/Smi1-like domain-containing protein</fullName>
    </recommendedName>
</protein>
<dbReference type="InterPro" id="IPR037883">
    <property type="entry name" value="Knr4/Smi1-like_sf"/>
</dbReference>
<dbReference type="InterPro" id="IPR018958">
    <property type="entry name" value="Knr4/Smi1-like_dom"/>
</dbReference>
<reference evidence="2 3" key="1">
    <citation type="journal article" date="2016" name="Genome Announc.">
        <title>Whole-Genome Sequence of Rummeliibacillus stabekisii Strain PP9 Isolated from Antarctic Soil.</title>
        <authorList>
            <person name="da Mota F.F."/>
            <person name="Vollu R.E."/>
            <person name="Jurelevicius D."/>
            <person name="Seldin L."/>
        </authorList>
    </citation>
    <scope>NUCLEOTIDE SEQUENCE [LARGE SCALE GENOMIC DNA]</scope>
    <source>
        <strain evidence="2 3">PP9</strain>
    </source>
</reference>
<organism evidence="2 3">
    <name type="scientific">Rummeliibacillus stabekisii</name>
    <dbReference type="NCBI Taxonomy" id="241244"/>
    <lineage>
        <taxon>Bacteria</taxon>
        <taxon>Bacillati</taxon>
        <taxon>Bacillota</taxon>
        <taxon>Bacilli</taxon>
        <taxon>Bacillales</taxon>
        <taxon>Caryophanaceae</taxon>
        <taxon>Rummeliibacillus</taxon>
    </lineage>
</organism>